<evidence type="ECO:0000313" key="2">
    <source>
        <dbReference type="EMBL" id="KAF6756628.1"/>
    </source>
</evidence>
<dbReference type="Proteomes" id="UP000521943">
    <property type="component" value="Unassembled WGS sequence"/>
</dbReference>
<sequence>MDNSRGSHRTLSTAGEGGQTQRHRTINPQSPLRHISALMNSMAIAQRPLSPLAGALQPTFQYPQPYLRPAQAYAYSRQLPPQTRQITVLNSLLSAGSTRGIDYDITTSTSTAVCLYQDPPGVTRDWRHEWATVPGLESLTIRTSFMDGTPIVVFPCDGPHSHWPAVIVQHVLEIVHQAARDRLQGSRREGGLGLEENGWDCGPLYNEHYTAPSMATGRGWRWGGLVPSRTERDVWVLLLH</sequence>
<proteinExistence type="predicted"/>
<gene>
    <name evidence="2" type="ORF">DFP72DRAFT_273158</name>
</gene>
<feature type="region of interest" description="Disordered" evidence="1">
    <location>
        <begin position="1"/>
        <end position="26"/>
    </location>
</feature>
<dbReference type="OrthoDB" id="3112359at2759"/>
<evidence type="ECO:0000313" key="3">
    <source>
        <dbReference type="Proteomes" id="UP000521943"/>
    </source>
</evidence>
<reference evidence="2 3" key="1">
    <citation type="submission" date="2020-07" db="EMBL/GenBank/DDBJ databases">
        <title>Comparative genomics of pyrophilous fungi reveals a link between fire events and developmental genes.</title>
        <authorList>
            <consortium name="DOE Joint Genome Institute"/>
            <person name="Steindorff A.S."/>
            <person name="Carver A."/>
            <person name="Calhoun S."/>
            <person name="Stillman K."/>
            <person name="Liu H."/>
            <person name="Lipzen A."/>
            <person name="Pangilinan J."/>
            <person name="Labutti K."/>
            <person name="Bruns T.D."/>
            <person name="Grigoriev I.V."/>
        </authorList>
    </citation>
    <scope>NUCLEOTIDE SEQUENCE [LARGE SCALE GENOMIC DNA]</scope>
    <source>
        <strain evidence="2 3">CBS 144469</strain>
    </source>
</reference>
<organism evidence="2 3">
    <name type="scientific">Ephemerocybe angulata</name>
    <dbReference type="NCBI Taxonomy" id="980116"/>
    <lineage>
        <taxon>Eukaryota</taxon>
        <taxon>Fungi</taxon>
        <taxon>Dikarya</taxon>
        <taxon>Basidiomycota</taxon>
        <taxon>Agaricomycotina</taxon>
        <taxon>Agaricomycetes</taxon>
        <taxon>Agaricomycetidae</taxon>
        <taxon>Agaricales</taxon>
        <taxon>Agaricineae</taxon>
        <taxon>Psathyrellaceae</taxon>
        <taxon>Ephemerocybe</taxon>
    </lineage>
</organism>
<evidence type="ECO:0000256" key="1">
    <source>
        <dbReference type="SAM" id="MobiDB-lite"/>
    </source>
</evidence>
<keyword evidence="3" id="KW-1185">Reference proteome</keyword>
<dbReference type="EMBL" id="JACGCI010000025">
    <property type="protein sequence ID" value="KAF6756628.1"/>
    <property type="molecule type" value="Genomic_DNA"/>
</dbReference>
<accession>A0A8H6I0G6</accession>
<feature type="compositionally biased region" description="Polar residues" evidence="1">
    <location>
        <begin position="1"/>
        <end position="13"/>
    </location>
</feature>
<comment type="caution">
    <text evidence="2">The sequence shown here is derived from an EMBL/GenBank/DDBJ whole genome shotgun (WGS) entry which is preliminary data.</text>
</comment>
<dbReference type="AlphaFoldDB" id="A0A8H6I0G6"/>
<protein>
    <submittedName>
        <fullName evidence="2">Uncharacterized protein</fullName>
    </submittedName>
</protein>
<name>A0A8H6I0G6_9AGAR</name>